<sequence length="128" mass="14414">MGCSSKESSHSSCRRSKPGNARHSGDHTSERNDVIIRRIERLTELLSNTTAIENGLIIPDTPVRYVALEQSIFGDTLWAYFDDLMTGIIQQIEASDTSFVDRIRVHDLDTALIYAPKWTVDSLYEVPS</sequence>
<proteinExistence type="predicted"/>
<accession>A0A917HR52</accession>
<protein>
    <submittedName>
        <fullName evidence="2">Uncharacterized protein</fullName>
    </submittedName>
</protein>
<evidence type="ECO:0000313" key="2">
    <source>
        <dbReference type="EMBL" id="GGG86699.1"/>
    </source>
</evidence>
<feature type="region of interest" description="Disordered" evidence="1">
    <location>
        <begin position="1"/>
        <end position="30"/>
    </location>
</feature>
<reference evidence="2" key="1">
    <citation type="journal article" date="2014" name="Int. J. Syst. Evol. Microbiol.">
        <title>Complete genome sequence of Corynebacterium casei LMG S-19264T (=DSM 44701T), isolated from a smear-ripened cheese.</title>
        <authorList>
            <consortium name="US DOE Joint Genome Institute (JGI-PGF)"/>
            <person name="Walter F."/>
            <person name="Albersmeier A."/>
            <person name="Kalinowski J."/>
            <person name="Ruckert C."/>
        </authorList>
    </citation>
    <scope>NUCLEOTIDE SEQUENCE</scope>
    <source>
        <strain evidence="2">CGMCC 1.12997</strain>
    </source>
</reference>
<keyword evidence="3" id="KW-1185">Reference proteome</keyword>
<name>A0A917HR52_9BACT</name>
<evidence type="ECO:0000256" key="1">
    <source>
        <dbReference type="SAM" id="MobiDB-lite"/>
    </source>
</evidence>
<gene>
    <name evidence="2" type="ORF">GCM10011585_33340</name>
</gene>
<comment type="caution">
    <text evidence="2">The sequence shown here is derived from an EMBL/GenBank/DDBJ whole genome shotgun (WGS) entry which is preliminary data.</text>
</comment>
<dbReference type="AlphaFoldDB" id="A0A917HR52"/>
<organism evidence="2 3">
    <name type="scientific">Edaphobacter dinghuensis</name>
    <dbReference type="NCBI Taxonomy" id="1560005"/>
    <lineage>
        <taxon>Bacteria</taxon>
        <taxon>Pseudomonadati</taxon>
        <taxon>Acidobacteriota</taxon>
        <taxon>Terriglobia</taxon>
        <taxon>Terriglobales</taxon>
        <taxon>Acidobacteriaceae</taxon>
        <taxon>Edaphobacter</taxon>
    </lineage>
</organism>
<dbReference type="EMBL" id="BMGT01000004">
    <property type="protein sequence ID" value="GGG86699.1"/>
    <property type="molecule type" value="Genomic_DNA"/>
</dbReference>
<reference evidence="2" key="2">
    <citation type="submission" date="2020-09" db="EMBL/GenBank/DDBJ databases">
        <authorList>
            <person name="Sun Q."/>
            <person name="Zhou Y."/>
        </authorList>
    </citation>
    <scope>NUCLEOTIDE SEQUENCE</scope>
    <source>
        <strain evidence="2">CGMCC 1.12997</strain>
    </source>
</reference>
<dbReference type="Proteomes" id="UP000647241">
    <property type="component" value="Unassembled WGS sequence"/>
</dbReference>
<evidence type="ECO:0000313" key="3">
    <source>
        <dbReference type="Proteomes" id="UP000647241"/>
    </source>
</evidence>